<dbReference type="Gene3D" id="3.40.50.1820">
    <property type="entry name" value="alpha/beta hydrolase"/>
    <property type="match status" value="1"/>
</dbReference>
<evidence type="ECO:0000259" key="12">
    <source>
        <dbReference type="Pfam" id="PF00561"/>
    </source>
</evidence>
<dbReference type="EMBL" id="CP001340">
    <property type="protein sequence ID" value="ACL93824.1"/>
    <property type="molecule type" value="Genomic_DNA"/>
</dbReference>
<name>A0A0H3C4C7_CAUVN</name>
<keyword evidence="11" id="KW-0732">Signal</keyword>
<proteinExistence type="inferred from homology"/>
<comment type="subcellular location">
    <subcellularLocation>
        <location evidence="2">Cytoplasm</location>
    </subcellularLocation>
</comment>
<dbReference type="GeneID" id="7331056"/>
<accession>A0A0H3C4C7</accession>
<evidence type="ECO:0000256" key="10">
    <source>
        <dbReference type="ARBA" id="ARBA00029605"/>
    </source>
</evidence>
<keyword evidence="8" id="KW-0645">Protease</keyword>
<reference evidence="14 15" key="1">
    <citation type="journal article" date="2010" name="J. Bacteriol.">
        <title>The genetic basis of laboratory adaptation in Caulobacter crescentus.</title>
        <authorList>
            <person name="Marks M.E."/>
            <person name="Castro-Rojas C.M."/>
            <person name="Teiling C."/>
            <person name="Du L."/>
            <person name="Kapatral V."/>
            <person name="Walunas T.L."/>
            <person name="Crosson S."/>
        </authorList>
    </citation>
    <scope>NUCLEOTIDE SEQUENCE [LARGE SCALE GENOMIC DNA]</scope>
    <source>
        <strain evidence="15">NA1000 / CB15N</strain>
    </source>
</reference>
<dbReference type="HOGENOM" id="CLU_025429_1_0_5"/>
<dbReference type="RefSeq" id="YP_002515732.1">
    <property type="nucleotide sequence ID" value="NC_011916.1"/>
</dbReference>
<dbReference type="InterPro" id="IPR013595">
    <property type="entry name" value="Pept_S33_TAP-like_C"/>
</dbReference>
<dbReference type="RefSeq" id="WP_010918241.1">
    <property type="nucleotide sequence ID" value="NC_011916.1"/>
</dbReference>
<keyword evidence="9 14" id="KW-0378">Hydrolase</keyword>
<evidence type="ECO:0000256" key="11">
    <source>
        <dbReference type="SAM" id="SignalP"/>
    </source>
</evidence>
<gene>
    <name evidence="14" type="ordered locus">CCNA_00357</name>
</gene>
<dbReference type="Pfam" id="PF08386">
    <property type="entry name" value="Abhydrolase_4"/>
    <property type="match status" value="1"/>
</dbReference>
<dbReference type="GO" id="GO:0005737">
    <property type="term" value="C:cytoplasm"/>
    <property type="evidence" value="ECO:0007669"/>
    <property type="project" value="UniProtKB-SubCell"/>
</dbReference>
<dbReference type="Pfam" id="PF00561">
    <property type="entry name" value="Abhydrolase_1"/>
    <property type="match status" value="1"/>
</dbReference>
<feature type="domain" description="Peptidase S33 tripeptidyl aminopeptidase-like C-terminal" evidence="13">
    <location>
        <begin position="367"/>
        <end position="462"/>
    </location>
</feature>
<dbReference type="PANTHER" id="PTHR43722">
    <property type="entry name" value="PROLINE IMINOPEPTIDASE"/>
    <property type="match status" value="1"/>
</dbReference>
<evidence type="ECO:0000313" key="14">
    <source>
        <dbReference type="EMBL" id="ACL93824.1"/>
    </source>
</evidence>
<dbReference type="EC" id="3.4.11.5" evidence="4"/>
<evidence type="ECO:0000313" key="15">
    <source>
        <dbReference type="Proteomes" id="UP000001364"/>
    </source>
</evidence>
<sequence length="475" mass="50653">MMSRLSWIVAAGALALAGLGGAAHAAAPQFKPTACKGDYKDAARQVRCGTLVVDETRGDPKSRRITVAVAIVKASEPKAGQPPVVYLHGGPGGSAVGGLPRMLKSKAALEYVAVDQDWIFIDQRGGGQSDPNLDCPGANLTDAGPPSDKDAQAIIACMKAFQAKGVNLSRYNAVEVAKDVQDLRKLLKLPLIDLYGGSYGTRIEAAIQTHAAEGVRAVVQDSPWPPEADWTVGGPAMVSSSIDIVMAKCAKVAECAKRYPDLKAKLAVVAERWLAGPQTINGKTYTADDLGGWLMDASYFTASVLPRDLWKIIEGDVSPVAEFVESRDYYSEGQFMTHLCKEEIPFEARAAVADGTQKDPIARLMVASMQRIHDVCAAIDVGPINKVEQAPVKTAIPTLFLAAEIDPGCPPELTRAAAKGYQGSQVVIVTNATHGVSRSSPCVRKMIRSFFQDPTKPVDRSCLPAADTPMAFMYQ</sequence>
<evidence type="ECO:0000256" key="5">
    <source>
        <dbReference type="ARBA" id="ARBA00021843"/>
    </source>
</evidence>
<evidence type="ECO:0000256" key="2">
    <source>
        <dbReference type="ARBA" id="ARBA00004496"/>
    </source>
</evidence>
<dbReference type="InterPro" id="IPR005944">
    <property type="entry name" value="Pro_iminopeptidase"/>
</dbReference>
<evidence type="ECO:0000256" key="3">
    <source>
        <dbReference type="ARBA" id="ARBA00010088"/>
    </source>
</evidence>
<dbReference type="Proteomes" id="UP000001364">
    <property type="component" value="Chromosome"/>
</dbReference>
<dbReference type="InterPro" id="IPR029058">
    <property type="entry name" value="AB_hydrolase_fold"/>
</dbReference>
<dbReference type="SMR" id="A0A0H3C4C7"/>
<dbReference type="PRINTS" id="PR00793">
    <property type="entry name" value="PROAMNOPTASE"/>
</dbReference>
<dbReference type="InterPro" id="IPR000073">
    <property type="entry name" value="AB_hydrolase_1"/>
</dbReference>
<dbReference type="SUPFAM" id="SSF53474">
    <property type="entry name" value="alpha/beta-Hydrolases"/>
    <property type="match status" value="1"/>
</dbReference>
<feature type="chain" id="PRO_5002605664" description="Proline iminopeptidase" evidence="11">
    <location>
        <begin position="26"/>
        <end position="475"/>
    </location>
</feature>
<organism evidence="14 15">
    <name type="scientific">Caulobacter vibrioides (strain NA1000 / CB15N)</name>
    <name type="common">Caulobacter crescentus</name>
    <dbReference type="NCBI Taxonomy" id="565050"/>
    <lineage>
        <taxon>Bacteria</taxon>
        <taxon>Pseudomonadati</taxon>
        <taxon>Pseudomonadota</taxon>
        <taxon>Alphaproteobacteria</taxon>
        <taxon>Caulobacterales</taxon>
        <taxon>Caulobacteraceae</taxon>
        <taxon>Caulobacter</taxon>
    </lineage>
</organism>
<dbReference type="KEGG" id="ccs:CCNA_00357"/>
<dbReference type="PANTHER" id="PTHR43722:SF1">
    <property type="entry name" value="PROLINE IMINOPEPTIDASE"/>
    <property type="match status" value="1"/>
</dbReference>
<feature type="signal peptide" evidence="11">
    <location>
        <begin position="1"/>
        <end position="25"/>
    </location>
</feature>
<evidence type="ECO:0000256" key="9">
    <source>
        <dbReference type="ARBA" id="ARBA00022801"/>
    </source>
</evidence>
<dbReference type="OrthoDB" id="613638at2"/>
<comment type="catalytic activity">
    <reaction evidence="1">
        <text>Release of N-terminal proline from a peptide.</text>
        <dbReference type="EC" id="3.4.11.5"/>
    </reaction>
</comment>
<feature type="domain" description="AB hydrolase-1" evidence="12">
    <location>
        <begin position="82"/>
        <end position="228"/>
    </location>
</feature>
<protein>
    <recommendedName>
        <fullName evidence="5">Proline iminopeptidase</fullName>
        <ecNumber evidence="4">3.4.11.5</ecNumber>
    </recommendedName>
    <alternativeName>
        <fullName evidence="10">Prolyl aminopeptidase</fullName>
    </alternativeName>
</protein>
<keyword evidence="7" id="KW-0963">Cytoplasm</keyword>
<comment type="similarity">
    <text evidence="3">Belongs to the peptidase S33 family.</text>
</comment>
<dbReference type="AlphaFoldDB" id="A0A0H3C4C7"/>
<evidence type="ECO:0000256" key="7">
    <source>
        <dbReference type="ARBA" id="ARBA00022490"/>
    </source>
</evidence>
<dbReference type="PhylomeDB" id="A0A0H3C4C7"/>
<dbReference type="InterPro" id="IPR002410">
    <property type="entry name" value="Peptidase_S33"/>
</dbReference>
<dbReference type="GO" id="GO:0006508">
    <property type="term" value="P:proteolysis"/>
    <property type="evidence" value="ECO:0007669"/>
    <property type="project" value="UniProtKB-KW"/>
</dbReference>
<keyword evidence="15" id="KW-1185">Reference proteome</keyword>
<dbReference type="PATRIC" id="fig|565050.3.peg.356"/>
<evidence type="ECO:0000256" key="8">
    <source>
        <dbReference type="ARBA" id="ARBA00022670"/>
    </source>
</evidence>
<evidence type="ECO:0000256" key="1">
    <source>
        <dbReference type="ARBA" id="ARBA00001585"/>
    </source>
</evidence>
<dbReference type="GO" id="GO:0004177">
    <property type="term" value="F:aminopeptidase activity"/>
    <property type="evidence" value="ECO:0007669"/>
    <property type="project" value="UniProtKB-KW"/>
</dbReference>
<evidence type="ECO:0000259" key="13">
    <source>
        <dbReference type="Pfam" id="PF08386"/>
    </source>
</evidence>
<keyword evidence="6 14" id="KW-0031">Aminopeptidase</keyword>
<evidence type="ECO:0000256" key="6">
    <source>
        <dbReference type="ARBA" id="ARBA00022438"/>
    </source>
</evidence>
<evidence type="ECO:0000256" key="4">
    <source>
        <dbReference type="ARBA" id="ARBA00012568"/>
    </source>
</evidence>